<evidence type="ECO:0000313" key="1">
    <source>
        <dbReference type="EMBL" id="KAJ1168891.1"/>
    </source>
</evidence>
<dbReference type="AlphaFoldDB" id="A0AAV7SY18"/>
<gene>
    <name evidence="1" type="ORF">NDU88_000803</name>
</gene>
<proteinExistence type="predicted"/>
<dbReference type="EMBL" id="JANPWB010000007">
    <property type="protein sequence ID" value="KAJ1168891.1"/>
    <property type="molecule type" value="Genomic_DNA"/>
</dbReference>
<accession>A0AAV7SY18</accession>
<protein>
    <submittedName>
        <fullName evidence="1">Uncharacterized protein</fullName>
    </submittedName>
</protein>
<sequence length="120" mass="13077">MAILYRSITQGAAGPAPPNRLHGHLSAHHQGLVHPYSIKWGAAVLFVTRGSQLTNTQHPHESYIKQASLQHDRARRPRPVTYGAAVVALEIVANEFEALQGATHEIGPGINRALTNCTWC</sequence>
<organism evidence="1 2">
    <name type="scientific">Pleurodeles waltl</name>
    <name type="common">Iberian ribbed newt</name>
    <dbReference type="NCBI Taxonomy" id="8319"/>
    <lineage>
        <taxon>Eukaryota</taxon>
        <taxon>Metazoa</taxon>
        <taxon>Chordata</taxon>
        <taxon>Craniata</taxon>
        <taxon>Vertebrata</taxon>
        <taxon>Euteleostomi</taxon>
        <taxon>Amphibia</taxon>
        <taxon>Batrachia</taxon>
        <taxon>Caudata</taxon>
        <taxon>Salamandroidea</taxon>
        <taxon>Salamandridae</taxon>
        <taxon>Pleurodelinae</taxon>
        <taxon>Pleurodeles</taxon>
    </lineage>
</organism>
<name>A0AAV7SY18_PLEWA</name>
<keyword evidence="2" id="KW-1185">Reference proteome</keyword>
<comment type="caution">
    <text evidence="1">The sequence shown here is derived from an EMBL/GenBank/DDBJ whole genome shotgun (WGS) entry which is preliminary data.</text>
</comment>
<dbReference type="Proteomes" id="UP001066276">
    <property type="component" value="Chromosome 4_1"/>
</dbReference>
<evidence type="ECO:0000313" key="2">
    <source>
        <dbReference type="Proteomes" id="UP001066276"/>
    </source>
</evidence>
<reference evidence="1" key="1">
    <citation type="journal article" date="2022" name="bioRxiv">
        <title>Sequencing and chromosome-scale assembly of the giantPleurodeles waltlgenome.</title>
        <authorList>
            <person name="Brown T."/>
            <person name="Elewa A."/>
            <person name="Iarovenko S."/>
            <person name="Subramanian E."/>
            <person name="Araus A.J."/>
            <person name="Petzold A."/>
            <person name="Susuki M."/>
            <person name="Suzuki K.-i.T."/>
            <person name="Hayashi T."/>
            <person name="Toyoda A."/>
            <person name="Oliveira C."/>
            <person name="Osipova E."/>
            <person name="Leigh N.D."/>
            <person name="Simon A."/>
            <person name="Yun M.H."/>
        </authorList>
    </citation>
    <scope>NUCLEOTIDE SEQUENCE</scope>
    <source>
        <strain evidence="1">20211129_DDA</strain>
        <tissue evidence="1">Liver</tissue>
    </source>
</reference>